<evidence type="ECO:0000313" key="1">
    <source>
        <dbReference type="EMBL" id="MBD8024607.1"/>
    </source>
</evidence>
<keyword evidence="2" id="KW-1185">Reference proteome</keyword>
<dbReference type="EMBL" id="JACSPM010000005">
    <property type="protein sequence ID" value="MBD8024607.1"/>
    <property type="molecule type" value="Genomic_DNA"/>
</dbReference>
<reference evidence="1 2" key="1">
    <citation type="submission" date="2020-08" db="EMBL/GenBank/DDBJ databases">
        <title>A Genomic Blueprint of the Chicken Gut Microbiome.</title>
        <authorList>
            <person name="Gilroy R."/>
            <person name="Ravi A."/>
            <person name="Getino M."/>
            <person name="Pursley I."/>
            <person name="Horton D.L."/>
            <person name="Alikhan N.-F."/>
            <person name="Baker D."/>
            <person name="Gharbi K."/>
            <person name="Hall N."/>
            <person name="Watson M."/>
            <person name="Adriaenssens E.M."/>
            <person name="Foster-Nyarko E."/>
            <person name="Jarju S."/>
            <person name="Secka A."/>
            <person name="Antonio M."/>
            <person name="Oren A."/>
            <person name="Chaudhuri R."/>
            <person name="La Ragione R.M."/>
            <person name="Hildebrand F."/>
            <person name="Pallen M.J."/>
        </authorList>
    </citation>
    <scope>NUCLEOTIDE SEQUENCE [LARGE SCALE GENOMIC DNA]</scope>
    <source>
        <strain evidence="1 2">Sa1CUA4</strain>
    </source>
</reference>
<comment type="caution">
    <text evidence="1">The sequence shown here is derived from an EMBL/GenBank/DDBJ whole genome shotgun (WGS) entry which is preliminary data.</text>
</comment>
<name>A0ABR8X622_9MICO</name>
<dbReference type="RefSeq" id="WP_191766953.1">
    <property type="nucleotide sequence ID" value="NZ_JACSPM010000005.1"/>
</dbReference>
<dbReference type="Proteomes" id="UP000602532">
    <property type="component" value="Unassembled WGS sequence"/>
</dbReference>
<organism evidence="1 2">
    <name type="scientific">Microbacterium gallinarum</name>
    <dbReference type="NCBI Taxonomy" id="2762209"/>
    <lineage>
        <taxon>Bacteria</taxon>
        <taxon>Bacillati</taxon>
        <taxon>Actinomycetota</taxon>
        <taxon>Actinomycetes</taxon>
        <taxon>Micrococcales</taxon>
        <taxon>Microbacteriaceae</taxon>
        <taxon>Microbacterium</taxon>
    </lineage>
</organism>
<gene>
    <name evidence="1" type="ORF">H9622_13550</name>
</gene>
<keyword evidence="1" id="KW-0282">Flagellum</keyword>
<keyword evidence="1" id="KW-0966">Cell projection</keyword>
<proteinExistence type="predicted"/>
<sequence>MPDIYLNMQELDEVLAGLDASIGEFDSATGVADGIAEAIGRPDGRGSLHGKANDFEDDWNNTRGELKDNLDQIRKHLQDVIDGWQNWDAEAAAAMQSSAPDNAV</sequence>
<keyword evidence="1" id="KW-0969">Cilium</keyword>
<accession>A0ABR8X622</accession>
<protein>
    <submittedName>
        <fullName evidence="1">Flagellar protein FlgN</fullName>
    </submittedName>
</protein>
<evidence type="ECO:0000313" key="2">
    <source>
        <dbReference type="Proteomes" id="UP000602532"/>
    </source>
</evidence>